<protein>
    <submittedName>
        <fullName evidence="1">Uncharacterized protein</fullName>
    </submittedName>
</protein>
<organism evidence="1 2">
    <name type="scientific">Trichinella nelsoni</name>
    <dbReference type="NCBI Taxonomy" id="6336"/>
    <lineage>
        <taxon>Eukaryota</taxon>
        <taxon>Metazoa</taxon>
        <taxon>Ecdysozoa</taxon>
        <taxon>Nematoda</taxon>
        <taxon>Enoplea</taxon>
        <taxon>Dorylaimia</taxon>
        <taxon>Trichinellida</taxon>
        <taxon>Trichinellidae</taxon>
        <taxon>Trichinella</taxon>
    </lineage>
</organism>
<dbReference type="EMBL" id="JYDL01000035">
    <property type="protein sequence ID" value="KRX22028.1"/>
    <property type="molecule type" value="Genomic_DNA"/>
</dbReference>
<keyword evidence="2" id="KW-1185">Reference proteome</keyword>
<proteinExistence type="predicted"/>
<name>A0A0V0S5P8_9BILA</name>
<evidence type="ECO:0000313" key="1">
    <source>
        <dbReference type="EMBL" id="KRX22028.1"/>
    </source>
</evidence>
<gene>
    <name evidence="1" type="ORF">T07_2191</name>
</gene>
<evidence type="ECO:0000313" key="2">
    <source>
        <dbReference type="Proteomes" id="UP000054630"/>
    </source>
</evidence>
<dbReference type="Proteomes" id="UP000054630">
    <property type="component" value="Unassembled WGS sequence"/>
</dbReference>
<comment type="caution">
    <text evidence="1">The sequence shown here is derived from an EMBL/GenBank/DDBJ whole genome shotgun (WGS) entry which is preliminary data.</text>
</comment>
<sequence>MNGNAFTATELTSAQRRHNDDEVAFFGNYALLNIQLLLFNSYHPDSQIQVKATWLTDATHASSAQSVLRCVFKVPLWSRLQCGVAYGRLRMMRACENESRILNAPHRITVKTDALCIYYKDQYLHIIAMNYVFTNHLSSQVLQFGSLWWTTVI</sequence>
<reference evidence="1 2" key="1">
    <citation type="submission" date="2015-01" db="EMBL/GenBank/DDBJ databases">
        <title>Evolution of Trichinella species and genotypes.</title>
        <authorList>
            <person name="Korhonen P.K."/>
            <person name="Edoardo P."/>
            <person name="Giuseppe L.R."/>
            <person name="Gasser R.B."/>
        </authorList>
    </citation>
    <scope>NUCLEOTIDE SEQUENCE [LARGE SCALE GENOMIC DNA]</scope>
    <source>
        <strain evidence="1">ISS37</strain>
    </source>
</reference>
<accession>A0A0V0S5P8</accession>
<dbReference type="AlphaFoldDB" id="A0A0V0S5P8"/>